<accession>A0A412FXE9</accession>
<keyword evidence="3" id="KW-0067">ATP-binding</keyword>
<dbReference type="RefSeq" id="WP_122139071.1">
    <property type="nucleotide sequence ID" value="NZ_JAQCWB010000006.1"/>
</dbReference>
<dbReference type="Pfam" id="PF01637">
    <property type="entry name" value="ATPase_2"/>
    <property type="match status" value="1"/>
</dbReference>
<protein>
    <submittedName>
        <fullName evidence="3">ATP-binding protein</fullName>
    </submittedName>
</protein>
<sequence length="1702" mass="194951">MKEIDYKKILNSIAGWIQNEPDELILESDEDLVNMATKIVMYIHPQNQNEIFLHLCALNFLNASIKTECYKNKLSYDFIKSNAAKLITITDEIKDTSISYYYNKDEYCLYIKLVTIVFSFHHVPMTSEILKASFSHPIEWPGVRLQKIAKKLFLYAVNSIEKEIDIQNIVNSNMEIDKLNTDVVNEYTKSVDIDTISSENISSIVPTAYDTKELSEESKTRLKQDIISAISNCKPNSNGWYDLVKIAPKIKKNGINHSAYGFQKLSMFLEVIFGDSMQKRHEGTMVYLKFPLNNMLNNMIIADNTNHEEDFNIEMNLLSGLNIGDSVDVSTYGIVKSGKISALNQKFIQLDLDNNRYIRIRIEAISSIESIKSSVTSIKAIDLSFANGILKKILVEEGKYSSLPINTNATIMMVESRRIWFVTDDGANASCSKVSIIGINKEKLNKGQRLYVSPFKGDKAYCVFVEMTYFELFECFEKLISQKKDNTKDILHSHISSILTYIINNTSNPESQTTIKKLKRQIKNVISSTSQFFENNIDEEYSEYELPKQDSTFDDNNKEYTISDSPKNNSDIKEKIESDVTSVTQPQVDIYKPEQISLQGPKIVGKIDLSTIKDPKKKKDNTSTSKVQQEVADTSPNYIDEDLLPSMGKIIRMGAVYGWIMPNNQTDNIYFNTQELVSYTGIIDSPKVGDEVIYSMSKNTQGPIAACIHKQCTKEVVEELIDKFRFNTKTCSFLKKHLDDYENINLANTNKGNELGYYLNRVGVELYDSYSADETERLFAEKLSAEEYAKGVNLLIDEVVKSDLTKSYNLFLRSYSYTKSHKMYNESKVLVKKALRVFARHERKVKYFKGLLRNINSLSDRIEITDKLIAGILCSPEKSSLNLQPYVRNSILNHKDFNGIIPDQETIRTGLYKEDYIEEVKEYIKQNKADDLSYLTLIKLQFAFHPDEYDPKEDINNFLLSRAKNLLAVGDVKLYAEVRYLLRLYYSNRNFEPSLDYTVGLYLMTLCEYSVSEIEMYVSSSAGRIGYKIDDLLKKVVRGNIDNTLEIAMISSSNSVIKQRIIKELELLDKNTESIDDFSTILNDVRNRYDIYYVDPTKNFMSFISYLQSCTLLLNNEKNIIENDFDKVVSLVTDFNTGQKYNSILNAYRNIVQKIDNIMSKLVSHPTQIGYEILLPSLNALKDNIYTKFSEIEERVNPVVVVNVLESVGMIESHSSDLKVEIRNSSNSARDIHINSLKAFGGDLIEENIINIDFRLSAGDEKIINIELNLNDDVFLAKAAEVQFTVDYDDIFIAKEKRIHKTTTENRTIRFENESFVEIENKFRHASGGEELDADSDMFYGRESIIASILEAIVANRKNQIAIYGQKRSGKSSLLNKIMGKLESDVDNSVFCGKFNLQGLSDNEPNPTMWILKEIATALTRGIRKKGIKSITQSTISNYFCKEQDPFNALRDFIEHLNNMDEIKNSHFVVFIDEFTYLYQLIKEGKLGKDFMRRWIALVETPGINFQTIVAAQDTLPHFMNESYASNYFNKFSKEPLTYLTKEESLQLIKDPIQNVIFLNHTDELIYEYTSGSAFFTQIFCTRLVDYLNLKTTHIVGKEDIENVANLLCTGTSRLEPSTFECLTKEADGSDFNEEDNIKILRCIAESTRAGGHVKINDLNIGYPRERLSDLLDNLYTRRVVSKHDDGYSINVKLFVKWILNN</sequence>
<evidence type="ECO:0000313" key="4">
    <source>
        <dbReference type="Proteomes" id="UP000284205"/>
    </source>
</evidence>
<proteinExistence type="predicted"/>
<dbReference type="GO" id="GO:0005524">
    <property type="term" value="F:ATP binding"/>
    <property type="evidence" value="ECO:0007669"/>
    <property type="project" value="UniProtKB-KW"/>
</dbReference>
<evidence type="ECO:0000313" key="3">
    <source>
        <dbReference type="EMBL" id="RGR72825.1"/>
    </source>
</evidence>
<dbReference type="Gene3D" id="2.40.50.140">
    <property type="entry name" value="Nucleic acid-binding proteins"/>
    <property type="match status" value="1"/>
</dbReference>
<dbReference type="InterPro" id="IPR011579">
    <property type="entry name" value="ATPase_dom"/>
</dbReference>
<comment type="caution">
    <text evidence="3">The sequence shown here is derived from an EMBL/GenBank/DDBJ whole genome shotgun (WGS) entry which is preliminary data.</text>
</comment>
<feature type="compositionally biased region" description="Polar residues" evidence="1">
    <location>
        <begin position="559"/>
        <end position="569"/>
    </location>
</feature>
<dbReference type="Gene3D" id="3.40.50.300">
    <property type="entry name" value="P-loop containing nucleotide triphosphate hydrolases"/>
    <property type="match status" value="1"/>
</dbReference>
<evidence type="ECO:0000259" key="2">
    <source>
        <dbReference type="Pfam" id="PF01637"/>
    </source>
</evidence>
<name>A0A412FXE9_9BACE</name>
<dbReference type="PANTHER" id="PTHR34301">
    <property type="entry name" value="DNA-BINDING PROTEIN-RELATED"/>
    <property type="match status" value="1"/>
</dbReference>
<evidence type="ECO:0000256" key="1">
    <source>
        <dbReference type="SAM" id="MobiDB-lite"/>
    </source>
</evidence>
<dbReference type="EMBL" id="QRUO01000004">
    <property type="protein sequence ID" value="RGR72825.1"/>
    <property type="molecule type" value="Genomic_DNA"/>
</dbReference>
<dbReference type="InterPro" id="IPR027417">
    <property type="entry name" value="P-loop_NTPase"/>
</dbReference>
<keyword evidence="3" id="KW-0547">Nucleotide-binding</keyword>
<feature type="domain" description="ATPase" evidence="2">
    <location>
        <begin position="1339"/>
        <end position="1572"/>
    </location>
</feature>
<feature type="region of interest" description="Disordered" evidence="1">
    <location>
        <begin position="546"/>
        <end position="572"/>
    </location>
</feature>
<reference evidence="3 4" key="1">
    <citation type="submission" date="2018-08" db="EMBL/GenBank/DDBJ databases">
        <title>A genome reference for cultivated species of the human gut microbiota.</title>
        <authorList>
            <person name="Zou Y."/>
            <person name="Xue W."/>
            <person name="Luo G."/>
        </authorList>
    </citation>
    <scope>NUCLEOTIDE SEQUENCE [LARGE SCALE GENOMIC DNA]</scope>
    <source>
        <strain evidence="3 4">AF24-29LB</strain>
    </source>
</reference>
<gene>
    <name evidence="3" type="ORF">DWY26_05765</name>
</gene>
<organism evidence="3 4">
    <name type="scientific">Bacteroides caccae</name>
    <dbReference type="NCBI Taxonomy" id="47678"/>
    <lineage>
        <taxon>Bacteria</taxon>
        <taxon>Pseudomonadati</taxon>
        <taxon>Bacteroidota</taxon>
        <taxon>Bacteroidia</taxon>
        <taxon>Bacteroidales</taxon>
        <taxon>Bacteroidaceae</taxon>
        <taxon>Bacteroides</taxon>
    </lineage>
</organism>
<dbReference type="Proteomes" id="UP000284205">
    <property type="component" value="Unassembled WGS sequence"/>
</dbReference>
<dbReference type="InterPro" id="IPR012340">
    <property type="entry name" value="NA-bd_OB-fold"/>
</dbReference>
<dbReference type="SUPFAM" id="SSF52540">
    <property type="entry name" value="P-loop containing nucleoside triphosphate hydrolases"/>
    <property type="match status" value="1"/>
</dbReference>
<dbReference type="PANTHER" id="PTHR34301:SF8">
    <property type="entry name" value="ATPASE DOMAIN-CONTAINING PROTEIN"/>
    <property type="match status" value="1"/>
</dbReference>